<evidence type="ECO:0000313" key="1">
    <source>
        <dbReference type="EMBL" id="VEL16321.1"/>
    </source>
</evidence>
<organism evidence="1 2">
    <name type="scientific">Protopolystoma xenopodis</name>
    <dbReference type="NCBI Taxonomy" id="117903"/>
    <lineage>
        <taxon>Eukaryota</taxon>
        <taxon>Metazoa</taxon>
        <taxon>Spiralia</taxon>
        <taxon>Lophotrochozoa</taxon>
        <taxon>Platyhelminthes</taxon>
        <taxon>Monogenea</taxon>
        <taxon>Polyopisthocotylea</taxon>
        <taxon>Polystomatidea</taxon>
        <taxon>Polystomatidae</taxon>
        <taxon>Protopolystoma</taxon>
    </lineage>
</organism>
<dbReference type="Proteomes" id="UP000784294">
    <property type="component" value="Unassembled WGS sequence"/>
</dbReference>
<comment type="caution">
    <text evidence="1">The sequence shown here is derived from an EMBL/GenBank/DDBJ whole genome shotgun (WGS) entry which is preliminary data.</text>
</comment>
<gene>
    <name evidence="1" type="ORF">PXEA_LOCUS9761</name>
</gene>
<protein>
    <submittedName>
        <fullName evidence="1">Uncharacterized protein</fullName>
    </submittedName>
</protein>
<dbReference type="EMBL" id="CAAALY010027979">
    <property type="protein sequence ID" value="VEL16321.1"/>
    <property type="molecule type" value="Genomic_DNA"/>
</dbReference>
<reference evidence="1" key="1">
    <citation type="submission" date="2018-11" db="EMBL/GenBank/DDBJ databases">
        <authorList>
            <consortium name="Pathogen Informatics"/>
        </authorList>
    </citation>
    <scope>NUCLEOTIDE SEQUENCE</scope>
</reference>
<accession>A0A448WNY7</accession>
<sequence length="86" mass="9158">MTNELAPKVREMSVQGSVNAYVTKVRLFSGGGVTSPVSTANCPTETWAWCSKLAPPPQRQSLSVLGTQTARDGMVDATFRLTLGNS</sequence>
<dbReference type="AlphaFoldDB" id="A0A448WNY7"/>
<evidence type="ECO:0000313" key="2">
    <source>
        <dbReference type="Proteomes" id="UP000784294"/>
    </source>
</evidence>
<proteinExistence type="predicted"/>
<name>A0A448WNY7_9PLAT</name>
<keyword evidence="2" id="KW-1185">Reference proteome</keyword>